<comment type="caution">
    <text evidence="1">The sequence shown here is derived from an EMBL/GenBank/DDBJ whole genome shotgun (WGS) entry which is preliminary data.</text>
</comment>
<sequence length="63" mass="7481">MIRSEAFRQFDLQIDRPAGKYGASKQRAEHFVLLESQPAQTSFRIKKKQPEERGSLWLKNYRL</sequence>
<name>A0A1F6NC20_9BACT</name>
<organism evidence="1 2">
    <name type="scientific">Candidatus Magasanikbacteria bacterium RIFCSPLOWO2_02_FULL_44_11</name>
    <dbReference type="NCBI Taxonomy" id="1798689"/>
    <lineage>
        <taxon>Bacteria</taxon>
        <taxon>Candidatus Magasanikiibacteriota</taxon>
    </lineage>
</organism>
<protein>
    <submittedName>
        <fullName evidence="1">Uncharacterized protein</fullName>
    </submittedName>
</protein>
<dbReference type="AlphaFoldDB" id="A0A1F6NC20"/>
<reference evidence="1 2" key="1">
    <citation type="journal article" date="2016" name="Nat. Commun.">
        <title>Thousands of microbial genomes shed light on interconnected biogeochemical processes in an aquifer system.</title>
        <authorList>
            <person name="Anantharaman K."/>
            <person name="Brown C.T."/>
            <person name="Hug L.A."/>
            <person name="Sharon I."/>
            <person name="Castelle C.J."/>
            <person name="Probst A.J."/>
            <person name="Thomas B.C."/>
            <person name="Singh A."/>
            <person name="Wilkins M.J."/>
            <person name="Karaoz U."/>
            <person name="Brodie E.L."/>
            <person name="Williams K.H."/>
            <person name="Hubbard S.S."/>
            <person name="Banfield J.F."/>
        </authorList>
    </citation>
    <scope>NUCLEOTIDE SEQUENCE [LARGE SCALE GENOMIC DNA]</scope>
</reference>
<accession>A0A1F6NC20</accession>
<evidence type="ECO:0000313" key="1">
    <source>
        <dbReference type="EMBL" id="OGH81358.1"/>
    </source>
</evidence>
<dbReference type="Proteomes" id="UP000178726">
    <property type="component" value="Unassembled WGS sequence"/>
</dbReference>
<evidence type="ECO:0000313" key="2">
    <source>
        <dbReference type="Proteomes" id="UP000178726"/>
    </source>
</evidence>
<proteinExistence type="predicted"/>
<gene>
    <name evidence="1" type="ORF">A3I29_00030</name>
</gene>
<dbReference type="EMBL" id="MFQK01000003">
    <property type="protein sequence ID" value="OGH81358.1"/>
    <property type="molecule type" value="Genomic_DNA"/>
</dbReference>